<dbReference type="Proteomes" id="UP001356170">
    <property type="component" value="Unassembled WGS sequence"/>
</dbReference>
<protein>
    <recommendedName>
        <fullName evidence="4">FHA domain-containing protein</fullName>
    </recommendedName>
</protein>
<keyword evidence="1" id="KW-0472">Membrane</keyword>
<keyword evidence="1" id="KW-1133">Transmembrane helix</keyword>
<evidence type="ECO:0000256" key="1">
    <source>
        <dbReference type="SAM" id="Phobius"/>
    </source>
</evidence>
<reference evidence="2 3" key="1">
    <citation type="submission" date="2024-01" db="EMBL/GenBank/DDBJ databases">
        <title>Novel species of the genus Luteimonas isolated from rivers.</title>
        <authorList>
            <person name="Lu H."/>
        </authorList>
    </citation>
    <scope>NUCLEOTIDE SEQUENCE [LARGE SCALE GENOMIC DNA]</scope>
    <source>
        <strain evidence="2 3">FXH3W</strain>
    </source>
</reference>
<accession>A0ABU7V1L8</accession>
<gene>
    <name evidence="2" type="ORF">V3390_07765</name>
</gene>
<keyword evidence="3" id="KW-1185">Reference proteome</keyword>
<sequence>MSTLQLQFRDSNLTDQAVAVTEVGLRLSGDPDQGGQGLRLINEESATATIKLTADTFGCWLHVYAGRNAVHLNGRPVQRLAWVRPGDRLFVDGQSAYLTGEVGGREPEGESASETGLPSFALRGLSGDYYGQSIPVTSVMSIGSHAQADVRVGLHAGVAAEFATAEPTANGLRIRAAADVESRINGLLRPEAILEAGDQWQLAGKHRFVLESPDFVVLHRPEDWDAELELQRLDALEYERQQGQRKLVVRLAWLVGSCALISALVTALILYAPR</sequence>
<proteinExistence type="predicted"/>
<evidence type="ECO:0000313" key="2">
    <source>
        <dbReference type="EMBL" id="MEF2156123.1"/>
    </source>
</evidence>
<dbReference type="EMBL" id="JAZHBO010000002">
    <property type="protein sequence ID" value="MEF2156123.1"/>
    <property type="molecule type" value="Genomic_DNA"/>
</dbReference>
<name>A0ABU7V1L8_9GAMM</name>
<dbReference type="RefSeq" id="WP_331704017.1">
    <property type="nucleotide sequence ID" value="NZ_JAZHBO010000002.1"/>
</dbReference>
<feature type="transmembrane region" description="Helical" evidence="1">
    <location>
        <begin position="247"/>
        <end position="272"/>
    </location>
</feature>
<keyword evidence="1" id="KW-0812">Transmembrane</keyword>
<evidence type="ECO:0008006" key="4">
    <source>
        <dbReference type="Google" id="ProtNLM"/>
    </source>
</evidence>
<evidence type="ECO:0000313" key="3">
    <source>
        <dbReference type="Proteomes" id="UP001356170"/>
    </source>
</evidence>
<comment type="caution">
    <text evidence="2">The sequence shown here is derived from an EMBL/GenBank/DDBJ whole genome shotgun (WGS) entry which is preliminary data.</text>
</comment>
<organism evidence="2 3">
    <name type="scientific">Aquilutibacter rugosus</name>
    <dbReference type="NCBI Taxonomy" id="3115820"/>
    <lineage>
        <taxon>Bacteria</taxon>
        <taxon>Pseudomonadati</taxon>
        <taxon>Pseudomonadota</taxon>
        <taxon>Gammaproteobacteria</taxon>
        <taxon>Lysobacterales</taxon>
        <taxon>Lysobacteraceae</taxon>
        <taxon>Aquilutibacter</taxon>
    </lineage>
</organism>